<gene>
    <name evidence="2" type="ORF">M9Y10_004695</name>
</gene>
<protein>
    <submittedName>
        <fullName evidence="2">Uncharacterized protein</fullName>
    </submittedName>
</protein>
<proteinExistence type="predicted"/>
<evidence type="ECO:0000313" key="3">
    <source>
        <dbReference type="Proteomes" id="UP001470230"/>
    </source>
</evidence>
<feature type="coiled-coil region" evidence="1">
    <location>
        <begin position="14"/>
        <end position="72"/>
    </location>
</feature>
<dbReference type="EMBL" id="JAPFFF010000011">
    <property type="protein sequence ID" value="KAK8877932.1"/>
    <property type="molecule type" value="Genomic_DNA"/>
</dbReference>
<accession>A0ABR2JJC1</accession>
<keyword evidence="3" id="KW-1185">Reference proteome</keyword>
<evidence type="ECO:0000256" key="1">
    <source>
        <dbReference type="SAM" id="Coils"/>
    </source>
</evidence>
<name>A0ABR2JJC1_9EUKA</name>
<dbReference type="Proteomes" id="UP001470230">
    <property type="component" value="Unassembled WGS sequence"/>
</dbReference>
<evidence type="ECO:0000313" key="2">
    <source>
        <dbReference type="EMBL" id="KAK8877932.1"/>
    </source>
</evidence>
<organism evidence="2 3">
    <name type="scientific">Tritrichomonas musculus</name>
    <dbReference type="NCBI Taxonomy" id="1915356"/>
    <lineage>
        <taxon>Eukaryota</taxon>
        <taxon>Metamonada</taxon>
        <taxon>Parabasalia</taxon>
        <taxon>Tritrichomonadida</taxon>
        <taxon>Tritrichomonadidae</taxon>
        <taxon>Tritrichomonas</taxon>
    </lineage>
</organism>
<sequence>MFSEIRRLATEMATHLVEKRLELLEEALKNLKWKSIYLSSEKIKLIENDFELMHAKQDLIELQALHEKENDEDIDPKIFEIEKKIQDLIDEKPLIKNNFDSALNEWLETKKQTLEIIERFQKYIENE</sequence>
<comment type="caution">
    <text evidence="2">The sequence shown here is derived from an EMBL/GenBank/DDBJ whole genome shotgun (WGS) entry which is preliminary data.</text>
</comment>
<reference evidence="2 3" key="1">
    <citation type="submission" date="2024-04" db="EMBL/GenBank/DDBJ databases">
        <title>Tritrichomonas musculus Genome.</title>
        <authorList>
            <person name="Alves-Ferreira E."/>
            <person name="Grigg M."/>
            <person name="Lorenzi H."/>
            <person name="Galac M."/>
        </authorList>
    </citation>
    <scope>NUCLEOTIDE SEQUENCE [LARGE SCALE GENOMIC DNA]</scope>
    <source>
        <strain evidence="2 3">EAF2021</strain>
    </source>
</reference>
<keyword evidence="1" id="KW-0175">Coiled coil</keyword>